<accession>A0ACB7YUW7</accession>
<proteinExistence type="predicted"/>
<evidence type="ECO:0000313" key="2">
    <source>
        <dbReference type="Proteomes" id="UP000828048"/>
    </source>
</evidence>
<gene>
    <name evidence="1" type="ORF">Vadar_010385</name>
</gene>
<comment type="caution">
    <text evidence="1">The sequence shown here is derived from an EMBL/GenBank/DDBJ whole genome shotgun (WGS) entry which is preliminary data.</text>
</comment>
<dbReference type="EMBL" id="CM037153">
    <property type="protein sequence ID" value="KAH7857231.1"/>
    <property type="molecule type" value="Genomic_DNA"/>
</dbReference>
<sequence>MEVEENHALIGVPFMSIILGTVALEELNTTRAYRKRKESYPSHNPFPDEKYSKAIHAAVATAAAAPTNLLPHVVPDDPPLEPAGGLDHKLPIYPSIQKICSATSNPKVCVRSLGGPHVEQGQTRVDAIWALVQQANAGINATKRAIAVAKRFEYTEDPHYDESWFQSCLQSYDSAMESWENALASLELGFGFNVAKYLTDVSAMTKSCEDAFSKPILSIEPTAVVSDSPLSKHDRLIHKMASNALDFQKMIFPRSH</sequence>
<reference evidence="1 2" key="1">
    <citation type="journal article" date="2021" name="Hortic Res">
        <title>High-quality reference genome and annotation aids understanding of berry development for evergreen blueberry (Vaccinium darrowii).</title>
        <authorList>
            <person name="Yu J."/>
            <person name="Hulse-Kemp A.M."/>
            <person name="Babiker E."/>
            <person name="Staton M."/>
        </authorList>
    </citation>
    <scope>NUCLEOTIDE SEQUENCE [LARGE SCALE GENOMIC DNA]</scope>
    <source>
        <strain evidence="2">cv. NJ 8807/NJ 8810</strain>
        <tissue evidence="1">Young leaf</tissue>
    </source>
</reference>
<keyword evidence="2" id="KW-1185">Reference proteome</keyword>
<name>A0ACB7YUW7_9ERIC</name>
<organism evidence="1 2">
    <name type="scientific">Vaccinium darrowii</name>
    <dbReference type="NCBI Taxonomy" id="229202"/>
    <lineage>
        <taxon>Eukaryota</taxon>
        <taxon>Viridiplantae</taxon>
        <taxon>Streptophyta</taxon>
        <taxon>Embryophyta</taxon>
        <taxon>Tracheophyta</taxon>
        <taxon>Spermatophyta</taxon>
        <taxon>Magnoliopsida</taxon>
        <taxon>eudicotyledons</taxon>
        <taxon>Gunneridae</taxon>
        <taxon>Pentapetalae</taxon>
        <taxon>asterids</taxon>
        <taxon>Ericales</taxon>
        <taxon>Ericaceae</taxon>
        <taxon>Vaccinioideae</taxon>
        <taxon>Vaccinieae</taxon>
        <taxon>Vaccinium</taxon>
    </lineage>
</organism>
<evidence type="ECO:0000313" key="1">
    <source>
        <dbReference type="EMBL" id="KAH7857231.1"/>
    </source>
</evidence>
<dbReference type="Proteomes" id="UP000828048">
    <property type="component" value="Chromosome 3"/>
</dbReference>
<protein>
    <submittedName>
        <fullName evidence="1">Uncharacterized protein</fullName>
    </submittedName>
</protein>